<proteinExistence type="predicted"/>
<protein>
    <submittedName>
        <fullName evidence="1">Uncharacterized protein</fullName>
    </submittedName>
</protein>
<evidence type="ECO:0000313" key="1">
    <source>
        <dbReference type="EMBL" id="KAG7454454.1"/>
    </source>
</evidence>
<dbReference type="Proteomes" id="UP001046870">
    <property type="component" value="Chromosome 25"/>
</dbReference>
<reference evidence="1" key="1">
    <citation type="submission" date="2021-01" db="EMBL/GenBank/DDBJ databases">
        <authorList>
            <person name="Zahm M."/>
            <person name="Roques C."/>
            <person name="Cabau C."/>
            <person name="Klopp C."/>
            <person name="Donnadieu C."/>
            <person name="Jouanno E."/>
            <person name="Lampietro C."/>
            <person name="Louis A."/>
            <person name="Herpin A."/>
            <person name="Echchiki A."/>
            <person name="Berthelot C."/>
            <person name="Parey E."/>
            <person name="Roest-Crollius H."/>
            <person name="Braasch I."/>
            <person name="Postlethwait J."/>
            <person name="Bobe J."/>
            <person name="Montfort J."/>
            <person name="Bouchez O."/>
            <person name="Begum T."/>
            <person name="Mejri S."/>
            <person name="Adams A."/>
            <person name="Chen W.-J."/>
            <person name="Guiguen Y."/>
        </authorList>
    </citation>
    <scope>NUCLEOTIDE SEQUENCE</scope>
    <source>
        <strain evidence="1">YG-15Mar2019-1</strain>
        <tissue evidence="1">Brain</tissue>
    </source>
</reference>
<name>A0A9D3SVP9_MEGAT</name>
<keyword evidence="2" id="KW-1185">Reference proteome</keyword>
<dbReference type="EMBL" id="JAFDVH010000025">
    <property type="protein sequence ID" value="KAG7454454.1"/>
    <property type="molecule type" value="Genomic_DNA"/>
</dbReference>
<organism evidence="1 2">
    <name type="scientific">Megalops atlanticus</name>
    <name type="common">Tarpon</name>
    <name type="synonym">Clupea gigantea</name>
    <dbReference type="NCBI Taxonomy" id="7932"/>
    <lineage>
        <taxon>Eukaryota</taxon>
        <taxon>Metazoa</taxon>
        <taxon>Chordata</taxon>
        <taxon>Craniata</taxon>
        <taxon>Vertebrata</taxon>
        <taxon>Euteleostomi</taxon>
        <taxon>Actinopterygii</taxon>
        <taxon>Neopterygii</taxon>
        <taxon>Teleostei</taxon>
        <taxon>Elopiformes</taxon>
        <taxon>Megalopidae</taxon>
        <taxon>Megalops</taxon>
    </lineage>
</organism>
<accession>A0A9D3SVP9</accession>
<dbReference type="OrthoDB" id="8936341at2759"/>
<sequence length="182" mass="20461">MNTHHSLFESVAMDNNLSLLRCAYVLLLILPSTEQTFRASTGGVARTRAPSDFGARYDLLSRRKQRVPRLPSPVEEAQDKDGYFSGTFDQIDAEHLQLRRGFGGFGGFRRRHRKFNRDKTQVYGQFNSDTYGCRGIQTRSCTAYTDCAGCLGLYTCDASRGTCNLKGLSRQTDGFFQSLQDT</sequence>
<dbReference type="AlphaFoldDB" id="A0A9D3SVP9"/>
<gene>
    <name evidence="1" type="ORF">MATL_G00259870</name>
</gene>
<evidence type="ECO:0000313" key="2">
    <source>
        <dbReference type="Proteomes" id="UP001046870"/>
    </source>
</evidence>
<comment type="caution">
    <text evidence="1">The sequence shown here is derived from an EMBL/GenBank/DDBJ whole genome shotgun (WGS) entry which is preliminary data.</text>
</comment>